<evidence type="ECO:0000256" key="1">
    <source>
        <dbReference type="SAM" id="MobiDB-lite"/>
    </source>
</evidence>
<dbReference type="WBParaSite" id="Bm2257.1">
    <property type="protein sequence ID" value="Bm2257.1"/>
    <property type="gene ID" value="WBGene00222518"/>
</dbReference>
<reference evidence="4" key="2">
    <citation type="submission" date="2019-04" db="EMBL/GenBank/DDBJ databases">
        <authorList>
            <person name="Howe K."/>
            <person name="Paulini M."/>
            <person name="Williams G."/>
        </authorList>
    </citation>
    <scope>NUCLEOTIDE SEQUENCE [LARGE SCALE GENOMIC DNA]</scope>
    <source>
        <strain evidence="4">FR3</strain>
    </source>
</reference>
<keyword evidence="5" id="KW-1185">Reference proteome</keyword>
<evidence type="ECO:0000256" key="2">
    <source>
        <dbReference type="SAM" id="SignalP"/>
    </source>
</evidence>
<feature type="compositionally biased region" description="Low complexity" evidence="1">
    <location>
        <begin position="128"/>
        <end position="157"/>
    </location>
</feature>
<accession>A0A8L7SYB6</accession>
<accession>A0A5K1VI10</accession>
<evidence type="ECO:0000313" key="4">
    <source>
        <dbReference type="EMBL" id="VIO87798.1"/>
    </source>
</evidence>
<feature type="domain" description="VWFA" evidence="3">
    <location>
        <begin position="255"/>
        <end position="440"/>
    </location>
</feature>
<feature type="chain" id="PRO_5023910719" evidence="2">
    <location>
        <begin position="17"/>
        <end position="442"/>
    </location>
</feature>
<feature type="compositionally biased region" description="Polar residues" evidence="1">
    <location>
        <begin position="218"/>
        <end position="230"/>
    </location>
</feature>
<dbReference type="PROSITE" id="PS50234">
    <property type="entry name" value="VWFA"/>
    <property type="match status" value="1"/>
</dbReference>
<reference evidence="5" key="1">
    <citation type="journal article" date="2007" name="Science">
        <title>Draft genome of the filarial nematode parasite Brugia malayi.</title>
        <authorList>
            <person name="Ghedin E."/>
            <person name="Wang S."/>
            <person name="Spiro D."/>
            <person name="Caler E."/>
            <person name="Zhao Q."/>
            <person name="Crabtree J."/>
            <person name="Allen J.E."/>
            <person name="Delcher A.L."/>
            <person name="Guiliano D.B."/>
            <person name="Miranda-Saavedra D."/>
            <person name="Angiuoli S.V."/>
            <person name="Creasy T."/>
            <person name="Amedeo P."/>
            <person name="Haas B."/>
            <person name="El-Sayed N.M."/>
            <person name="Wortman J.R."/>
            <person name="Feldblyum T."/>
            <person name="Tallon L."/>
            <person name="Schatz M."/>
            <person name="Shumway M."/>
            <person name="Koo H."/>
            <person name="Salzberg S.L."/>
            <person name="Schobel S."/>
            <person name="Pertea M."/>
            <person name="Pop M."/>
            <person name="White O."/>
            <person name="Barton G.J."/>
            <person name="Carlow C.K."/>
            <person name="Crawford M.J."/>
            <person name="Daub J."/>
            <person name="Dimmic M.W."/>
            <person name="Estes C.F."/>
            <person name="Foster J.M."/>
            <person name="Ganatra M."/>
            <person name="Gregory W.F."/>
            <person name="Johnson N.M."/>
            <person name="Jin J."/>
            <person name="Komuniecki R."/>
            <person name="Korf I."/>
            <person name="Kumar S."/>
            <person name="Laney S."/>
            <person name="Li B.W."/>
            <person name="Li W."/>
            <person name="Lindblom T.H."/>
            <person name="Lustigman S."/>
            <person name="Ma D."/>
            <person name="Maina C.V."/>
            <person name="Martin D.M."/>
            <person name="McCarter J.P."/>
            <person name="McReynolds L."/>
            <person name="Mitreva M."/>
            <person name="Nutman T.B."/>
            <person name="Parkinson J."/>
            <person name="Peregrin-Alvarez J.M."/>
            <person name="Poole C."/>
            <person name="Ren Q."/>
            <person name="Saunders L."/>
            <person name="Sluder A.E."/>
            <person name="Smith K."/>
            <person name="Stanke M."/>
            <person name="Unnasch T.R."/>
            <person name="Ware J."/>
            <person name="Wei A.D."/>
            <person name="Weil G."/>
            <person name="Williams D.J."/>
            <person name="Zhang Y."/>
            <person name="Williams S.A."/>
            <person name="Fraser-Liggett C."/>
            <person name="Slatko B."/>
            <person name="Blaxter M.L."/>
            <person name="Scott A.L."/>
        </authorList>
    </citation>
    <scope>NUCLEOTIDE SEQUENCE</scope>
    <source>
        <strain evidence="5">FR3</strain>
    </source>
</reference>
<proteinExistence type="predicted"/>
<dbReference type="InterPro" id="IPR050525">
    <property type="entry name" value="ECM_Assembly_Org"/>
</dbReference>
<dbReference type="SUPFAM" id="SSF53300">
    <property type="entry name" value="vWA-like"/>
    <property type="match status" value="1"/>
</dbReference>
<protein>
    <submittedName>
        <fullName evidence="4 6">von Willebrand factor type A domain containing protein</fullName>
    </submittedName>
</protein>
<evidence type="ECO:0000313" key="6">
    <source>
        <dbReference type="WBParaSite" id="Bm2257.1"/>
    </source>
</evidence>
<name>A0A5K1VI10_BRUMA</name>
<organism evidence="4">
    <name type="scientific">Brugia malayi</name>
    <name type="common">Filarial nematode worm</name>
    <dbReference type="NCBI Taxonomy" id="6279"/>
    <lineage>
        <taxon>Eukaryota</taxon>
        <taxon>Metazoa</taxon>
        <taxon>Ecdysozoa</taxon>
        <taxon>Nematoda</taxon>
        <taxon>Chromadorea</taxon>
        <taxon>Rhabditida</taxon>
        <taxon>Spirurina</taxon>
        <taxon>Spiruromorpha</taxon>
        <taxon>Filarioidea</taxon>
        <taxon>Onchocercidae</taxon>
        <taxon>Brugia</taxon>
    </lineage>
</organism>
<feature type="region of interest" description="Disordered" evidence="1">
    <location>
        <begin position="209"/>
        <end position="242"/>
    </location>
</feature>
<dbReference type="RefSeq" id="XP_001893167.2">
    <property type="nucleotide sequence ID" value="XM_001893132.2"/>
</dbReference>
<dbReference type="OrthoDB" id="6132182at2759"/>
<dbReference type="KEGG" id="bmy:BM_BM2257"/>
<reference evidence="6" key="3">
    <citation type="submission" date="2022-04" db="UniProtKB">
        <authorList>
            <consortium name="WormBaseParasite"/>
        </authorList>
    </citation>
    <scope>IDENTIFICATION</scope>
</reference>
<gene>
    <name evidence="4" type="primary">Bm2257</name>
    <name evidence="6" type="synonym">Bm1_08480</name>
    <name evidence="4" type="ORF">BM_BM2257</name>
</gene>
<keyword evidence="2" id="KW-0732">Signal</keyword>
<dbReference type="GeneID" id="6096625"/>
<dbReference type="PANTHER" id="PTHR24020">
    <property type="entry name" value="COLLAGEN ALPHA"/>
    <property type="match status" value="1"/>
</dbReference>
<feature type="signal peptide" evidence="2">
    <location>
        <begin position="1"/>
        <end position="16"/>
    </location>
</feature>
<dbReference type="Gene3D" id="3.40.50.410">
    <property type="entry name" value="von Willebrand factor, type A domain"/>
    <property type="match status" value="1"/>
</dbReference>
<dbReference type="Proteomes" id="UP000006672">
    <property type="component" value="Unassembled WGS sequence"/>
</dbReference>
<dbReference type="InterPro" id="IPR002035">
    <property type="entry name" value="VWF_A"/>
</dbReference>
<dbReference type="EMBL" id="CAAKNF010000196">
    <property type="protein sequence ID" value="VIO87798.1"/>
    <property type="molecule type" value="Genomic_DNA"/>
</dbReference>
<dbReference type="CTD" id="6096625"/>
<dbReference type="Pfam" id="PF00092">
    <property type="entry name" value="VWA"/>
    <property type="match status" value="1"/>
</dbReference>
<feature type="region of interest" description="Disordered" evidence="1">
    <location>
        <begin position="113"/>
        <end position="167"/>
    </location>
</feature>
<dbReference type="AlphaFoldDB" id="A0A5K1VI10"/>
<dbReference type="InterPro" id="IPR036465">
    <property type="entry name" value="vWFA_dom_sf"/>
</dbReference>
<dbReference type="SMART" id="SM00327">
    <property type="entry name" value="VWA"/>
    <property type="match status" value="1"/>
</dbReference>
<evidence type="ECO:0000313" key="5">
    <source>
        <dbReference type="Proteomes" id="UP000006672"/>
    </source>
</evidence>
<dbReference type="PANTHER" id="PTHR24020:SF84">
    <property type="entry name" value="VWFA DOMAIN-CONTAINING PROTEIN"/>
    <property type="match status" value="1"/>
</dbReference>
<sequence length="442" mass="49173">MIHFLLAIALITGCKGQYGEIAPPAPIPPLNYASNDPDNIPHTSQPSYSTNKYENLTKQIIQSQNQLPSVQLSDLVENVTCGLLAEGNLVLSMNLIPSVIRQSTIRQKILTSAGSTSSKFSPVRQRITASLSSSPSATTTTSSKSQSSQSFSTRSSSLKNMRQRTRQPIHLNVTTKHRQIISTSKKPISVVTQQSEIMHSTQLVSRITQNHTRETSRSTRLPSTVPVQPDSTKRPENRPISSLSGRLDCSLAPFDTLFVVDSTSSVRQFFEDHRTYIIEIINLILPEFDNDTRIGIIEYSSSLRRQVKLRFIAHKNRTEIVETVKKLPFFAGITATGAALKLALEILQDRRSNVLTNVVVLTDGFSYDLVDEPSSMLHRLPNVRTFTATVTDSWRQYELETIAGEGTRVFKGKYSTRDLAKALTSCDDGSRHTGIQRNNLLK</sequence>
<evidence type="ECO:0000259" key="3">
    <source>
        <dbReference type="PROSITE" id="PS50234"/>
    </source>
</evidence>